<dbReference type="EMBL" id="CAJVPW010049834">
    <property type="protein sequence ID" value="CAG8763760.1"/>
    <property type="molecule type" value="Genomic_DNA"/>
</dbReference>
<gene>
    <name evidence="1" type="ORF">SPELUC_LOCUS15307</name>
</gene>
<feature type="non-terminal residue" evidence="1">
    <location>
        <position position="1"/>
    </location>
</feature>
<sequence>ILRVFDAPKTFVQSLSKLLGEEVLGELVRANIPPLGLSNKAIFNYDVEKLSAQSEDELLSRQQTFSETLTTPSSLKILEQPPFEEQLLQNTLWPEIDKLLATTPEDAIIRLYNTATWKELTNGSLKSHSLTITKIRFSHSDKLILSVSRDRTWSLFEKCEGNQATPYKFITKNKAHARIIWDCSWSHDDLLFATASRDKT</sequence>
<organism evidence="1 2">
    <name type="scientific">Cetraspora pellucida</name>
    <dbReference type="NCBI Taxonomy" id="1433469"/>
    <lineage>
        <taxon>Eukaryota</taxon>
        <taxon>Fungi</taxon>
        <taxon>Fungi incertae sedis</taxon>
        <taxon>Mucoromycota</taxon>
        <taxon>Glomeromycotina</taxon>
        <taxon>Glomeromycetes</taxon>
        <taxon>Diversisporales</taxon>
        <taxon>Gigasporaceae</taxon>
        <taxon>Cetraspora</taxon>
    </lineage>
</organism>
<comment type="caution">
    <text evidence="1">The sequence shown here is derived from an EMBL/GenBank/DDBJ whole genome shotgun (WGS) entry which is preliminary data.</text>
</comment>
<reference evidence="1" key="1">
    <citation type="submission" date="2021-06" db="EMBL/GenBank/DDBJ databases">
        <authorList>
            <person name="Kallberg Y."/>
            <person name="Tangrot J."/>
            <person name="Rosling A."/>
        </authorList>
    </citation>
    <scope>NUCLEOTIDE SEQUENCE</scope>
    <source>
        <strain evidence="1">28 12/20/2015</strain>
    </source>
</reference>
<protein>
    <submittedName>
        <fullName evidence="1">8144_t:CDS:1</fullName>
    </submittedName>
</protein>
<accession>A0ACA9QS91</accession>
<evidence type="ECO:0000313" key="1">
    <source>
        <dbReference type="EMBL" id="CAG8763760.1"/>
    </source>
</evidence>
<dbReference type="Proteomes" id="UP000789366">
    <property type="component" value="Unassembled WGS sequence"/>
</dbReference>
<keyword evidence="2" id="KW-1185">Reference proteome</keyword>
<name>A0ACA9QS91_9GLOM</name>
<evidence type="ECO:0000313" key="2">
    <source>
        <dbReference type="Proteomes" id="UP000789366"/>
    </source>
</evidence>
<proteinExistence type="predicted"/>
<feature type="non-terminal residue" evidence="1">
    <location>
        <position position="200"/>
    </location>
</feature>